<reference evidence="2" key="3">
    <citation type="journal article" date="2010" name="Genome Res.">
        <title>Population genomic sequencing of Coccidioides fungi reveals recent hybridization and transposon control.</title>
        <authorList>
            <person name="Neafsey D.E."/>
            <person name="Barker B.M."/>
            <person name="Sharpton T.J."/>
            <person name="Stajich J.E."/>
            <person name="Park D.J."/>
            <person name="Whiston E."/>
            <person name="Hung C.-Y."/>
            <person name="McMahan C."/>
            <person name="White J."/>
            <person name="Sykes S."/>
            <person name="Heiman D."/>
            <person name="Young S."/>
            <person name="Zeng Q."/>
            <person name="Abouelleil A."/>
            <person name="Aftuck L."/>
            <person name="Bessette D."/>
            <person name="Brown A."/>
            <person name="FitzGerald M."/>
            <person name="Lui A."/>
            <person name="Macdonald J.P."/>
            <person name="Priest M."/>
            <person name="Orbach M.J."/>
            <person name="Galgiani J.N."/>
            <person name="Kirkland T.N."/>
            <person name="Cole G.T."/>
            <person name="Birren B.W."/>
            <person name="Henn M.R."/>
            <person name="Taylor J.W."/>
            <person name="Rounsley S.D."/>
        </authorList>
    </citation>
    <scope>NUCLEOTIDE SEQUENCE [LARGE SCALE GENOMIC DNA]</scope>
    <source>
        <strain evidence="2">RMSCC 3488</strain>
    </source>
</reference>
<dbReference type="VEuPathDB" id="FungiDB:CPAG_05276"/>
<sequence length="122" mass="14194">MDSHFHMTKHILPQVHLKLPPATPRIPPLLQMSHLYSREEFLMLLVLQNNNNIPINLAIFADNRLWKANKDFHVQTYPQLYLLHSSTGTDTLYSSSVDKDLSGKQLESLKQEVERLEEQSMK</sequence>
<dbReference type="Proteomes" id="UP000054567">
    <property type="component" value="Unassembled WGS sequence"/>
</dbReference>
<reference evidence="2" key="2">
    <citation type="journal article" date="2009" name="Genome Res.">
        <title>Comparative genomic analyses of the human fungal pathogens Coccidioides and their relatives.</title>
        <authorList>
            <person name="Sharpton T.J."/>
            <person name="Stajich J.E."/>
            <person name="Rounsley S.D."/>
            <person name="Gardner M.J."/>
            <person name="Wortman J.R."/>
            <person name="Jordar V.S."/>
            <person name="Maiti R."/>
            <person name="Kodira C.D."/>
            <person name="Neafsey D.E."/>
            <person name="Zeng Q."/>
            <person name="Hung C.-Y."/>
            <person name="McMahan C."/>
            <person name="Muszewska A."/>
            <person name="Grynberg M."/>
            <person name="Mandel M.A."/>
            <person name="Kellner E.M."/>
            <person name="Barker B.M."/>
            <person name="Galgiani J.N."/>
            <person name="Orbach M.J."/>
            <person name="Kirkland T.N."/>
            <person name="Cole G.T."/>
            <person name="Henn M.R."/>
            <person name="Birren B.W."/>
            <person name="Taylor J.W."/>
        </authorList>
    </citation>
    <scope>NUCLEOTIDE SEQUENCE [LARGE SCALE GENOMIC DNA]</scope>
    <source>
        <strain evidence="2">RMSCC 3488</strain>
    </source>
</reference>
<dbReference type="AlphaFoldDB" id="A0A0J6FF56"/>
<accession>A0A0J6FF56</accession>
<dbReference type="EMBL" id="DS268111">
    <property type="protein sequence ID" value="KMM68953.1"/>
    <property type="molecule type" value="Genomic_DNA"/>
</dbReference>
<name>A0A0J6FF56_COCPO</name>
<evidence type="ECO:0000313" key="2">
    <source>
        <dbReference type="Proteomes" id="UP000054567"/>
    </source>
</evidence>
<organism evidence="1 2">
    <name type="scientific">Coccidioides posadasii RMSCC 3488</name>
    <dbReference type="NCBI Taxonomy" id="454284"/>
    <lineage>
        <taxon>Eukaryota</taxon>
        <taxon>Fungi</taxon>
        <taxon>Dikarya</taxon>
        <taxon>Ascomycota</taxon>
        <taxon>Pezizomycotina</taxon>
        <taxon>Eurotiomycetes</taxon>
        <taxon>Eurotiomycetidae</taxon>
        <taxon>Onygenales</taxon>
        <taxon>Onygenaceae</taxon>
        <taxon>Coccidioides</taxon>
    </lineage>
</organism>
<protein>
    <submittedName>
        <fullName evidence="1">Uncharacterized protein</fullName>
    </submittedName>
</protein>
<proteinExistence type="predicted"/>
<evidence type="ECO:0000313" key="1">
    <source>
        <dbReference type="EMBL" id="KMM68953.1"/>
    </source>
</evidence>
<reference evidence="1 2" key="1">
    <citation type="submission" date="2007-06" db="EMBL/GenBank/DDBJ databases">
        <title>The Genome Sequence of Coccidioides posadasii RMSCC_3488.</title>
        <authorList>
            <consortium name="Coccidioides Genome Resources Consortium"/>
            <consortium name="The Broad Institute Genome Sequencing Platform"/>
            <person name="Henn M.R."/>
            <person name="Sykes S."/>
            <person name="Young S."/>
            <person name="Jaffe D."/>
            <person name="Berlin A."/>
            <person name="Alvarez P."/>
            <person name="Butler J."/>
            <person name="Gnerre S."/>
            <person name="Grabherr M."/>
            <person name="Mauceli E."/>
            <person name="Brockman W."/>
            <person name="Kodira C."/>
            <person name="Alvarado L."/>
            <person name="Zeng Q."/>
            <person name="Crawford M."/>
            <person name="Antoine C."/>
            <person name="Devon K."/>
            <person name="Galgiani J."/>
            <person name="Orsborn K."/>
            <person name="Lewis M.L."/>
            <person name="Nusbaum C."/>
            <person name="Galagan J."/>
            <person name="Birren B."/>
        </authorList>
    </citation>
    <scope>NUCLEOTIDE SEQUENCE [LARGE SCALE GENOMIC DNA]</scope>
    <source>
        <strain evidence="1 2">RMSCC 3488</strain>
    </source>
</reference>
<gene>
    <name evidence="1" type="ORF">CPAG_05276</name>
</gene>